<dbReference type="Proteomes" id="UP001418804">
    <property type="component" value="Unassembled WGS sequence"/>
</dbReference>
<reference evidence="1 2" key="1">
    <citation type="submission" date="2024-05" db="EMBL/GenBank/DDBJ databases">
        <title>The mechanism of isolation and screening of efficient mineral weathering bacteria priestia aryabhattai c4-10 with weathered biotite.</title>
        <authorList>
            <person name="Yang S."/>
        </authorList>
    </citation>
    <scope>NUCLEOTIDE SEQUENCE [LARGE SCALE GENOMIC DNA]</scope>
    <source>
        <strain evidence="1 2">C4-10</strain>
    </source>
</reference>
<dbReference type="InterPro" id="IPR039498">
    <property type="entry name" value="NTP_transf_5"/>
</dbReference>
<dbReference type="InterPro" id="IPR043519">
    <property type="entry name" value="NT_sf"/>
</dbReference>
<dbReference type="EMBL" id="JBDIVD010000001">
    <property type="protein sequence ID" value="MEN3153363.1"/>
    <property type="molecule type" value="Genomic_DNA"/>
</dbReference>
<name>A0ABD5KQ79_PRIAR</name>
<dbReference type="RefSeq" id="WP_247807162.1">
    <property type="nucleotide sequence ID" value="NZ_JAQQBN010000001.1"/>
</dbReference>
<proteinExistence type="predicted"/>
<gene>
    <name evidence="1" type="ORF">ABDD91_10985</name>
</gene>
<comment type="caution">
    <text evidence="1">The sequence shown here is derived from an EMBL/GenBank/DDBJ whole genome shotgun (WGS) entry which is preliminary data.</text>
</comment>
<evidence type="ECO:0000313" key="2">
    <source>
        <dbReference type="Proteomes" id="UP001418804"/>
    </source>
</evidence>
<dbReference type="AlphaFoldDB" id="A0ABD5KQ79"/>
<reference evidence="1 2" key="2">
    <citation type="submission" date="2024-05" db="EMBL/GenBank/DDBJ databases">
        <authorList>
            <person name="Zheng X."/>
        </authorList>
    </citation>
    <scope>NUCLEOTIDE SEQUENCE [LARGE SCALE GENOMIC DNA]</scope>
    <source>
        <strain evidence="1 2">C4-10</strain>
    </source>
</reference>
<sequence length="399" mass="46741">MDNQFCLNVSGIPNELNLIIELLKNSETGGTLTNKLEVCRGIDWDLFVNQAEHHRIYPILYSKLKTADEHIIPTYVIQSLRQAYKGNTFHMLHLSAEMERVAKLFTEAQIQLLCLKGPVLAHELYGDISLRTSGDLDVLIPIEKLEQADEILTSIGYEKDDYIQTVLNDWKWRHHHVTYIHPRKLIKIEIHWRLNPGPGKEPSFNELWERKSKSELIGYPVYLLGKEDLFLFLISHGARHGWSRLRWLFDIHQMMNQEVDWQKVYGLLNCYNYLPIGGQSIILASQLFHTEIAEEMNSLVASKRPRELAQEAMFYLENMINLHNEPVPENVAKYHSRHLFSLMSTPQKLAFIVSFLYPYPEDAETLPLPEKLHFLYFPLRPVLWAWRKTKKDELRKGRT</sequence>
<dbReference type="Pfam" id="PF14907">
    <property type="entry name" value="NTP_transf_5"/>
    <property type="match status" value="1"/>
</dbReference>
<dbReference type="SUPFAM" id="SSF81301">
    <property type="entry name" value="Nucleotidyltransferase"/>
    <property type="match status" value="1"/>
</dbReference>
<accession>A0ABD5KQ79</accession>
<organism evidence="1 2">
    <name type="scientific">Priestia aryabhattai</name>
    <name type="common">Bacillus aryabhattai</name>
    <dbReference type="NCBI Taxonomy" id="412384"/>
    <lineage>
        <taxon>Bacteria</taxon>
        <taxon>Bacillati</taxon>
        <taxon>Bacillota</taxon>
        <taxon>Bacilli</taxon>
        <taxon>Bacillales</taxon>
        <taxon>Bacillaceae</taxon>
        <taxon>Priestia</taxon>
    </lineage>
</organism>
<evidence type="ECO:0000313" key="1">
    <source>
        <dbReference type="EMBL" id="MEN3153363.1"/>
    </source>
</evidence>
<protein>
    <submittedName>
        <fullName evidence="1">Nucleotidyltransferase family protein</fullName>
    </submittedName>
</protein>